<dbReference type="AlphaFoldDB" id="A0A7J7I875"/>
<accession>A0A7J7I875</accession>
<reference evidence="2 3" key="2">
    <citation type="submission" date="2020-07" db="EMBL/GenBank/DDBJ databases">
        <title>Genome assembly of wild tea tree DASZ reveals pedigree and selection history of tea varieties.</title>
        <authorList>
            <person name="Zhang W."/>
        </authorList>
    </citation>
    <scope>NUCLEOTIDE SEQUENCE [LARGE SCALE GENOMIC DNA]</scope>
    <source>
        <strain evidence="3">cv. G240</strain>
        <tissue evidence="2">Leaf</tissue>
    </source>
</reference>
<feature type="region of interest" description="Disordered" evidence="1">
    <location>
        <begin position="26"/>
        <end position="57"/>
    </location>
</feature>
<keyword evidence="3" id="KW-1185">Reference proteome</keyword>
<proteinExistence type="predicted"/>
<comment type="caution">
    <text evidence="2">The sequence shown here is derived from an EMBL/GenBank/DDBJ whole genome shotgun (WGS) entry which is preliminary data.</text>
</comment>
<sequence length="57" mass="6462">MSFQTKTVDGHSKSIWQAGCQQFSLSKKQSSQQSTSWLPTREIPIPDPKRKRPSLTS</sequence>
<evidence type="ECO:0000256" key="1">
    <source>
        <dbReference type="SAM" id="MobiDB-lite"/>
    </source>
</evidence>
<dbReference type="EMBL" id="JACBKZ010000001">
    <property type="protein sequence ID" value="KAF5960358.1"/>
    <property type="molecule type" value="Genomic_DNA"/>
</dbReference>
<reference evidence="3" key="1">
    <citation type="journal article" date="2020" name="Nat. Commun.">
        <title>Genome assembly of wild tea tree DASZ reveals pedigree and selection history of tea varieties.</title>
        <authorList>
            <person name="Zhang W."/>
            <person name="Zhang Y."/>
            <person name="Qiu H."/>
            <person name="Guo Y."/>
            <person name="Wan H."/>
            <person name="Zhang X."/>
            <person name="Scossa F."/>
            <person name="Alseekh S."/>
            <person name="Zhang Q."/>
            <person name="Wang P."/>
            <person name="Xu L."/>
            <person name="Schmidt M.H."/>
            <person name="Jia X."/>
            <person name="Li D."/>
            <person name="Zhu A."/>
            <person name="Guo F."/>
            <person name="Chen W."/>
            <person name="Ni D."/>
            <person name="Usadel B."/>
            <person name="Fernie A.R."/>
            <person name="Wen W."/>
        </authorList>
    </citation>
    <scope>NUCLEOTIDE SEQUENCE [LARGE SCALE GENOMIC DNA]</scope>
    <source>
        <strain evidence="3">cv. G240</strain>
    </source>
</reference>
<evidence type="ECO:0000313" key="3">
    <source>
        <dbReference type="Proteomes" id="UP000593564"/>
    </source>
</evidence>
<organism evidence="2 3">
    <name type="scientific">Camellia sinensis</name>
    <name type="common">Tea plant</name>
    <name type="synonym">Thea sinensis</name>
    <dbReference type="NCBI Taxonomy" id="4442"/>
    <lineage>
        <taxon>Eukaryota</taxon>
        <taxon>Viridiplantae</taxon>
        <taxon>Streptophyta</taxon>
        <taxon>Embryophyta</taxon>
        <taxon>Tracheophyta</taxon>
        <taxon>Spermatophyta</taxon>
        <taxon>Magnoliopsida</taxon>
        <taxon>eudicotyledons</taxon>
        <taxon>Gunneridae</taxon>
        <taxon>Pentapetalae</taxon>
        <taxon>asterids</taxon>
        <taxon>Ericales</taxon>
        <taxon>Theaceae</taxon>
        <taxon>Camellia</taxon>
    </lineage>
</organism>
<protein>
    <submittedName>
        <fullName evidence="2">Uncharacterized protein</fullName>
    </submittedName>
</protein>
<dbReference type="Proteomes" id="UP000593564">
    <property type="component" value="Unassembled WGS sequence"/>
</dbReference>
<name>A0A7J7I875_CAMSI</name>
<gene>
    <name evidence="2" type="ORF">HYC85_001567</name>
</gene>
<evidence type="ECO:0000313" key="2">
    <source>
        <dbReference type="EMBL" id="KAF5960358.1"/>
    </source>
</evidence>